<gene>
    <name evidence="1" type="ORF">JMJ77_013648</name>
</gene>
<keyword evidence="2" id="KW-1185">Reference proteome</keyword>
<dbReference type="EMBL" id="JAESDN010000021">
    <property type="protein sequence ID" value="KAG7040651.1"/>
    <property type="molecule type" value="Genomic_DNA"/>
</dbReference>
<accession>A0A9P7QSD9</accession>
<evidence type="ECO:0000313" key="1">
    <source>
        <dbReference type="EMBL" id="KAG7040651.1"/>
    </source>
</evidence>
<sequence length="117" mass="12899">MATHRKAEGRLGEQACRDKNRLRIVDHQGPITDMSLDSSIVPRNQQWYRYAASISVTSDIDIRVVAAKGVIVSYEGTEVWKYWPPLSIQTKGSAKKGYHIELLDGTIIVTDPAGSGG</sequence>
<dbReference type="AlphaFoldDB" id="A0A9P7QSD9"/>
<name>A0A9P7QSD9_9PEZI</name>
<proteinExistence type="predicted"/>
<comment type="caution">
    <text evidence="1">The sequence shown here is derived from an EMBL/GenBank/DDBJ whole genome shotgun (WGS) entry which is preliminary data.</text>
</comment>
<reference evidence="1" key="1">
    <citation type="submission" date="2021-05" db="EMBL/GenBank/DDBJ databases">
        <title>Comparative genomics of three Colletotrichum scovillei strains and genetic complementation revealed genes involved fungal growth and virulence on chili pepper.</title>
        <authorList>
            <person name="Hsieh D.-K."/>
            <person name="Chuang S.-C."/>
            <person name="Chen C.-Y."/>
            <person name="Chao Y.-T."/>
            <person name="Lu M.-Y.J."/>
            <person name="Lee M.-H."/>
            <person name="Shih M.-C."/>
        </authorList>
    </citation>
    <scope>NUCLEOTIDE SEQUENCE</scope>
    <source>
        <strain evidence="1">Coll-153</strain>
    </source>
</reference>
<protein>
    <submittedName>
        <fullName evidence="1">Uncharacterized protein</fullName>
    </submittedName>
</protein>
<evidence type="ECO:0000313" key="2">
    <source>
        <dbReference type="Proteomes" id="UP000699042"/>
    </source>
</evidence>
<dbReference type="Proteomes" id="UP000699042">
    <property type="component" value="Unassembled WGS sequence"/>
</dbReference>
<organism evidence="1 2">
    <name type="scientific">Colletotrichum scovillei</name>
    <dbReference type="NCBI Taxonomy" id="1209932"/>
    <lineage>
        <taxon>Eukaryota</taxon>
        <taxon>Fungi</taxon>
        <taxon>Dikarya</taxon>
        <taxon>Ascomycota</taxon>
        <taxon>Pezizomycotina</taxon>
        <taxon>Sordariomycetes</taxon>
        <taxon>Hypocreomycetidae</taxon>
        <taxon>Glomerellales</taxon>
        <taxon>Glomerellaceae</taxon>
        <taxon>Colletotrichum</taxon>
        <taxon>Colletotrichum acutatum species complex</taxon>
    </lineage>
</organism>